<accession>A0ABW9KL52</accession>
<organism evidence="3 4">
    <name type="scientific">Terriglobus aquaticus</name>
    <dbReference type="NCBI Taxonomy" id="940139"/>
    <lineage>
        <taxon>Bacteria</taxon>
        <taxon>Pseudomonadati</taxon>
        <taxon>Acidobacteriota</taxon>
        <taxon>Terriglobia</taxon>
        <taxon>Terriglobales</taxon>
        <taxon>Acidobacteriaceae</taxon>
        <taxon>Terriglobus</taxon>
    </lineage>
</organism>
<dbReference type="EMBL" id="JBJYXY010000001">
    <property type="protein sequence ID" value="MFN2975300.1"/>
    <property type="molecule type" value="Genomic_DNA"/>
</dbReference>
<dbReference type="CDD" id="cd00198">
    <property type="entry name" value="vWFA"/>
    <property type="match status" value="1"/>
</dbReference>
<comment type="caution">
    <text evidence="3">The sequence shown here is derived from an EMBL/GenBank/DDBJ whole genome shotgun (WGS) entry which is preliminary data.</text>
</comment>
<dbReference type="Pfam" id="PF13519">
    <property type="entry name" value="VWA_2"/>
    <property type="match status" value="1"/>
</dbReference>
<dbReference type="SUPFAM" id="SSF53300">
    <property type="entry name" value="vWA-like"/>
    <property type="match status" value="1"/>
</dbReference>
<dbReference type="InterPro" id="IPR002035">
    <property type="entry name" value="VWF_A"/>
</dbReference>
<feature type="region of interest" description="Disordered" evidence="1">
    <location>
        <begin position="103"/>
        <end position="134"/>
    </location>
</feature>
<keyword evidence="4" id="KW-1185">Reference proteome</keyword>
<gene>
    <name evidence="3" type="ORF">ACK2TP_05960</name>
</gene>
<sequence>MKRTRYTKYNGDLASELALDDLMQALSDFLLDSGFQDPFSQFQELNGEHTLENLREALRQVLESGEFMNEDEQARFDEMDADQREQMLSDLIDRMQAENFISSDQQQPGQYSDGKVDHANSPGDIAQPAPPQGDARFNVTDKSMDFLGYRTLRDLLGANGRAIAGRHETRYEASGVESSGSSKPYEFGDVLNLDVNATLSNAMQREGIGLPLNVEYSDLEIRQSEYQSACSTVVMLDCSHSMILYGEDRFTPAKRVAMALSHLIRTQYPGDDLHLVLFHDSAEEMPVQQVARVKVGPWYTNTREGLRVAQRILRRSNKAMKQIVMITDGKPSALTMPDGRIYKNAFGLDPIVIAETLEEVNRCKRAGIVINTFMLAQDFALMQFVQRVTAMCRGKAYFTSPERLGSYVLMDFMQRRMKTIQ</sequence>
<dbReference type="Gene3D" id="3.40.50.410">
    <property type="entry name" value="von Willebrand factor, type A domain"/>
    <property type="match status" value="1"/>
</dbReference>
<evidence type="ECO:0000256" key="1">
    <source>
        <dbReference type="SAM" id="MobiDB-lite"/>
    </source>
</evidence>
<name>A0ABW9KL52_9BACT</name>
<dbReference type="Proteomes" id="UP001634747">
    <property type="component" value="Unassembled WGS sequence"/>
</dbReference>
<protein>
    <submittedName>
        <fullName evidence="3">VWA domain-containing protein</fullName>
    </submittedName>
</protein>
<proteinExistence type="predicted"/>
<dbReference type="RefSeq" id="WP_263413169.1">
    <property type="nucleotide sequence ID" value="NZ_BAABBH010000001.1"/>
</dbReference>
<evidence type="ECO:0000313" key="4">
    <source>
        <dbReference type="Proteomes" id="UP001634747"/>
    </source>
</evidence>
<evidence type="ECO:0000259" key="2">
    <source>
        <dbReference type="Pfam" id="PF13519"/>
    </source>
</evidence>
<feature type="domain" description="VWFA" evidence="2">
    <location>
        <begin position="232"/>
        <end position="330"/>
    </location>
</feature>
<evidence type="ECO:0000313" key="3">
    <source>
        <dbReference type="EMBL" id="MFN2975300.1"/>
    </source>
</evidence>
<dbReference type="InterPro" id="IPR036465">
    <property type="entry name" value="vWFA_dom_sf"/>
</dbReference>
<reference evidence="3 4" key="1">
    <citation type="submission" date="2024-12" db="EMBL/GenBank/DDBJ databases">
        <authorList>
            <person name="Lee Y."/>
        </authorList>
    </citation>
    <scope>NUCLEOTIDE SEQUENCE [LARGE SCALE GENOMIC DNA]</scope>
    <source>
        <strain evidence="3 4">03SUJ4</strain>
    </source>
</reference>